<dbReference type="GO" id="GO:0016787">
    <property type="term" value="F:hydrolase activity"/>
    <property type="evidence" value="ECO:0007669"/>
    <property type="project" value="UniProtKB-KW"/>
</dbReference>
<evidence type="ECO:0000256" key="4">
    <source>
        <dbReference type="ARBA" id="ARBA00022833"/>
    </source>
</evidence>
<sequence length="287" mass="31404">MTPPGDYTATRKFGDAAVTIISEGSMSWAPKFVAPEAEWRRAVPEAGADGAFTIGLNLAHIRIGNASILVDPGLDDPDSAWQRRFAARWPGVRRSPGLEHALAALGIRAGEVTHVCITHAHGDHFGGVTLEREGRDVARFPRARHLIGRADWARNPAREDRGSELAGRLGIVEGLGLLDLVDDEREIVPGATIIPAPGETPGHTIVRVHSAGEAFYYVGDLFHLPCEVEHHDWIPAGRDQAAMRASRGRLVADAVPERATLVFTHERFPAWGRIVRDPGGYRWERAW</sequence>
<dbReference type="PANTHER" id="PTHR42978">
    <property type="entry name" value="QUORUM-QUENCHING LACTONASE YTNP-RELATED-RELATED"/>
    <property type="match status" value="1"/>
</dbReference>
<name>A0A537J4A2_9BACT</name>
<comment type="similarity">
    <text evidence="1">Belongs to the metallo-beta-lactamase superfamily.</text>
</comment>
<dbReference type="GO" id="GO:0046872">
    <property type="term" value="F:metal ion binding"/>
    <property type="evidence" value="ECO:0007669"/>
    <property type="project" value="UniProtKB-KW"/>
</dbReference>
<evidence type="ECO:0000256" key="2">
    <source>
        <dbReference type="ARBA" id="ARBA00022723"/>
    </source>
</evidence>
<dbReference type="SMART" id="SM00849">
    <property type="entry name" value="Lactamase_B"/>
    <property type="match status" value="1"/>
</dbReference>
<keyword evidence="4" id="KW-0862">Zinc</keyword>
<evidence type="ECO:0000313" key="6">
    <source>
        <dbReference type="EMBL" id="TMI78378.1"/>
    </source>
</evidence>
<dbReference type="Pfam" id="PF00753">
    <property type="entry name" value="Lactamase_B"/>
    <property type="match status" value="1"/>
</dbReference>
<dbReference type="SUPFAM" id="SSF56281">
    <property type="entry name" value="Metallo-hydrolase/oxidoreductase"/>
    <property type="match status" value="1"/>
</dbReference>
<protein>
    <submittedName>
        <fullName evidence="6">MBL fold metallo-hydrolase</fullName>
    </submittedName>
</protein>
<evidence type="ECO:0000313" key="7">
    <source>
        <dbReference type="Proteomes" id="UP000318093"/>
    </source>
</evidence>
<gene>
    <name evidence="6" type="ORF">E6H03_12160</name>
</gene>
<dbReference type="Gene3D" id="3.60.15.10">
    <property type="entry name" value="Ribonuclease Z/Hydroxyacylglutathione hydrolase-like"/>
    <property type="match status" value="1"/>
</dbReference>
<keyword evidence="3 6" id="KW-0378">Hydrolase</keyword>
<dbReference type="EMBL" id="VBAN01000423">
    <property type="protein sequence ID" value="TMI78378.1"/>
    <property type="molecule type" value="Genomic_DNA"/>
</dbReference>
<dbReference type="InterPro" id="IPR051013">
    <property type="entry name" value="MBL_superfamily_lactonases"/>
</dbReference>
<feature type="domain" description="Metallo-beta-lactamase" evidence="5">
    <location>
        <begin position="55"/>
        <end position="258"/>
    </location>
</feature>
<keyword evidence="2" id="KW-0479">Metal-binding</keyword>
<dbReference type="PANTHER" id="PTHR42978:SF6">
    <property type="entry name" value="QUORUM-QUENCHING LACTONASE YTNP-RELATED"/>
    <property type="match status" value="1"/>
</dbReference>
<dbReference type="InterPro" id="IPR001279">
    <property type="entry name" value="Metallo-B-lactamas"/>
</dbReference>
<accession>A0A537J4A2</accession>
<evidence type="ECO:0000256" key="3">
    <source>
        <dbReference type="ARBA" id="ARBA00022801"/>
    </source>
</evidence>
<organism evidence="6 7">
    <name type="scientific">Candidatus Segetimicrobium genomatis</name>
    <dbReference type="NCBI Taxonomy" id="2569760"/>
    <lineage>
        <taxon>Bacteria</taxon>
        <taxon>Bacillati</taxon>
        <taxon>Candidatus Sysuimicrobiota</taxon>
        <taxon>Candidatus Sysuimicrobiia</taxon>
        <taxon>Candidatus Sysuimicrobiales</taxon>
        <taxon>Candidatus Segetimicrobiaceae</taxon>
        <taxon>Candidatus Segetimicrobium</taxon>
    </lineage>
</organism>
<dbReference type="InterPro" id="IPR036866">
    <property type="entry name" value="RibonucZ/Hydroxyglut_hydro"/>
</dbReference>
<reference evidence="6 7" key="1">
    <citation type="journal article" date="2019" name="Nat. Microbiol.">
        <title>Mediterranean grassland soil C-N compound turnover is dependent on rainfall and depth, and is mediated by genomically divergent microorganisms.</title>
        <authorList>
            <person name="Diamond S."/>
            <person name="Andeer P.F."/>
            <person name="Li Z."/>
            <person name="Crits-Christoph A."/>
            <person name="Burstein D."/>
            <person name="Anantharaman K."/>
            <person name="Lane K.R."/>
            <person name="Thomas B.C."/>
            <person name="Pan C."/>
            <person name="Northen T.R."/>
            <person name="Banfield J.F."/>
        </authorList>
    </citation>
    <scope>NUCLEOTIDE SEQUENCE [LARGE SCALE GENOMIC DNA]</scope>
    <source>
        <strain evidence="6">NP_6</strain>
    </source>
</reference>
<dbReference type="Proteomes" id="UP000318093">
    <property type="component" value="Unassembled WGS sequence"/>
</dbReference>
<proteinExistence type="inferred from homology"/>
<evidence type="ECO:0000259" key="5">
    <source>
        <dbReference type="SMART" id="SM00849"/>
    </source>
</evidence>
<evidence type="ECO:0000256" key="1">
    <source>
        <dbReference type="ARBA" id="ARBA00007749"/>
    </source>
</evidence>
<dbReference type="AlphaFoldDB" id="A0A537J4A2"/>
<comment type="caution">
    <text evidence="6">The sequence shown here is derived from an EMBL/GenBank/DDBJ whole genome shotgun (WGS) entry which is preliminary data.</text>
</comment>